<organism evidence="4 5">
    <name type="scientific">Periconia digitata</name>
    <dbReference type="NCBI Taxonomy" id="1303443"/>
    <lineage>
        <taxon>Eukaryota</taxon>
        <taxon>Fungi</taxon>
        <taxon>Dikarya</taxon>
        <taxon>Ascomycota</taxon>
        <taxon>Pezizomycotina</taxon>
        <taxon>Dothideomycetes</taxon>
        <taxon>Pleosporomycetidae</taxon>
        <taxon>Pleosporales</taxon>
        <taxon>Massarineae</taxon>
        <taxon>Periconiaceae</taxon>
        <taxon>Periconia</taxon>
    </lineage>
</organism>
<protein>
    <submittedName>
        <fullName evidence="4">Uncharacterized protein</fullName>
    </submittedName>
</protein>
<keyword evidence="5" id="KW-1185">Reference proteome</keyword>
<keyword evidence="2" id="KW-0472">Membrane</keyword>
<keyword evidence="3" id="KW-0732">Signal</keyword>
<feature type="region of interest" description="Disordered" evidence="1">
    <location>
        <begin position="224"/>
        <end position="273"/>
    </location>
</feature>
<dbReference type="EMBL" id="CAOQHR010000005">
    <property type="protein sequence ID" value="CAI6335023.1"/>
    <property type="molecule type" value="Genomic_DNA"/>
</dbReference>
<feature type="compositionally biased region" description="Low complexity" evidence="1">
    <location>
        <begin position="257"/>
        <end position="273"/>
    </location>
</feature>
<feature type="compositionally biased region" description="Low complexity" evidence="1">
    <location>
        <begin position="224"/>
        <end position="235"/>
    </location>
</feature>
<sequence length="310" mass="32671">MFYNTLSIIILLSALHQAVAFICLEAFSDCPKTPCSEQSTGPCKCPSTDTYCDFSVETCAGTYGNCIEIVTKSIRVFTPLYTSTDYVATVSTYSSVLTSVQYTTNVQTDNTISTVLVTEATTKTVTESNPSRKLALRQPELSYEERPLQKRVVVGTSTRTTTISDDGYCSTSQDPQCTDTIQATSTIFYPTTTNIYSTIVSAQQKVASVTSTVVEEKTTTITMSGTETTSGTRTIASSTFQSSRSDAVETSSAQTDSSAGPSAGPAATTTGSGSAASRSINHILSSGQVARLAIVIGYIGAIGGLLGVLM</sequence>
<evidence type="ECO:0000256" key="1">
    <source>
        <dbReference type="SAM" id="MobiDB-lite"/>
    </source>
</evidence>
<keyword evidence="2" id="KW-0812">Transmembrane</keyword>
<feature type="compositionally biased region" description="Polar residues" evidence="1">
    <location>
        <begin position="236"/>
        <end position="256"/>
    </location>
</feature>
<name>A0A9W4UIQ0_9PLEO</name>
<reference evidence="4" key="1">
    <citation type="submission" date="2023-01" db="EMBL/GenBank/DDBJ databases">
        <authorList>
            <person name="Van Ghelder C."/>
            <person name="Rancurel C."/>
        </authorList>
    </citation>
    <scope>NUCLEOTIDE SEQUENCE</scope>
    <source>
        <strain evidence="4">CNCM I-4278</strain>
    </source>
</reference>
<feature type="signal peptide" evidence="3">
    <location>
        <begin position="1"/>
        <end position="20"/>
    </location>
</feature>
<evidence type="ECO:0000256" key="3">
    <source>
        <dbReference type="SAM" id="SignalP"/>
    </source>
</evidence>
<keyword evidence="2" id="KW-1133">Transmembrane helix</keyword>
<evidence type="ECO:0000256" key="2">
    <source>
        <dbReference type="SAM" id="Phobius"/>
    </source>
</evidence>
<accession>A0A9W4UIQ0</accession>
<dbReference type="Proteomes" id="UP001152607">
    <property type="component" value="Unassembled WGS sequence"/>
</dbReference>
<dbReference type="AlphaFoldDB" id="A0A9W4UIQ0"/>
<comment type="caution">
    <text evidence="4">The sequence shown here is derived from an EMBL/GenBank/DDBJ whole genome shotgun (WGS) entry which is preliminary data.</text>
</comment>
<gene>
    <name evidence="4" type="ORF">PDIGIT_LOCUS8098</name>
</gene>
<evidence type="ECO:0000313" key="4">
    <source>
        <dbReference type="EMBL" id="CAI6335023.1"/>
    </source>
</evidence>
<feature type="chain" id="PRO_5040865696" evidence="3">
    <location>
        <begin position="21"/>
        <end position="310"/>
    </location>
</feature>
<evidence type="ECO:0000313" key="5">
    <source>
        <dbReference type="Proteomes" id="UP001152607"/>
    </source>
</evidence>
<feature type="transmembrane region" description="Helical" evidence="2">
    <location>
        <begin position="289"/>
        <end position="309"/>
    </location>
</feature>
<proteinExistence type="predicted"/>